<feature type="non-terminal residue" evidence="11">
    <location>
        <position position="313"/>
    </location>
</feature>
<dbReference type="InterPro" id="IPR000719">
    <property type="entry name" value="Prot_kinase_dom"/>
</dbReference>
<evidence type="ECO:0000256" key="6">
    <source>
        <dbReference type="ARBA" id="ARBA00022777"/>
    </source>
</evidence>
<dbReference type="PROSITE" id="PS50011">
    <property type="entry name" value="PROTEIN_KINASE_DOM"/>
    <property type="match status" value="1"/>
</dbReference>
<dbReference type="SUPFAM" id="SSF56112">
    <property type="entry name" value="Protein kinase-like (PK-like)"/>
    <property type="match status" value="1"/>
</dbReference>
<dbReference type="PANTHER" id="PTHR22984:SF11">
    <property type="entry name" value="AURORA KINASE-RELATED"/>
    <property type="match status" value="1"/>
</dbReference>
<organism evidence="11 12">
    <name type="scientific">Polypterus senegalus</name>
    <name type="common">Senegal bichir</name>
    <dbReference type="NCBI Taxonomy" id="55291"/>
    <lineage>
        <taxon>Eukaryota</taxon>
        <taxon>Metazoa</taxon>
        <taxon>Chordata</taxon>
        <taxon>Craniata</taxon>
        <taxon>Vertebrata</taxon>
        <taxon>Euteleostomi</taxon>
        <taxon>Actinopterygii</taxon>
        <taxon>Polypteriformes</taxon>
        <taxon>Polypteridae</taxon>
        <taxon>Polypterus</taxon>
    </lineage>
</organism>
<name>A0ABS2YXC1_POLSE</name>
<keyword evidence="6 11" id="KW-0418">Kinase</keyword>
<evidence type="ECO:0000256" key="7">
    <source>
        <dbReference type="ARBA" id="ARBA00022840"/>
    </source>
</evidence>
<evidence type="ECO:0000256" key="5">
    <source>
        <dbReference type="ARBA" id="ARBA00022741"/>
    </source>
</evidence>
<dbReference type="InterPro" id="IPR008271">
    <property type="entry name" value="Ser/Thr_kinase_AS"/>
</dbReference>
<evidence type="ECO:0000256" key="9">
    <source>
        <dbReference type="ARBA" id="ARBA00048679"/>
    </source>
</evidence>
<evidence type="ECO:0000313" key="11">
    <source>
        <dbReference type="EMBL" id="MBN3291425.1"/>
    </source>
</evidence>
<dbReference type="InterPro" id="IPR011009">
    <property type="entry name" value="Kinase-like_dom_sf"/>
</dbReference>
<evidence type="ECO:0000256" key="4">
    <source>
        <dbReference type="ARBA" id="ARBA00022679"/>
    </source>
</evidence>
<accession>A0ABS2YXC1</accession>
<proteinExistence type="inferred from homology"/>
<dbReference type="GO" id="GO:0016301">
    <property type="term" value="F:kinase activity"/>
    <property type="evidence" value="ECO:0007669"/>
    <property type="project" value="UniProtKB-KW"/>
</dbReference>
<evidence type="ECO:0000259" key="10">
    <source>
        <dbReference type="PROSITE" id="PS50011"/>
    </source>
</evidence>
<keyword evidence="12" id="KW-1185">Reference proteome</keyword>
<evidence type="ECO:0000256" key="1">
    <source>
        <dbReference type="ARBA" id="ARBA00005505"/>
    </source>
</evidence>
<dbReference type="PANTHER" id="PTHR22984">
    <property type="entry name" value="SERINE/THREONINE-PROTEIN KINASE PIM"/>
    <property type="match status" value="1"/>
</dbReference>
<gene>
    <name evidence="11" type="primary">Pim2_12</name>
    <name evidence="11" type="ORF">GTO92_0022257</name>
</gene>
<dbReference type="EMBL" id="JAAWVN010012555">
    <property type="protein sequence ID" value="MBN3291425.1"/>
    <property type="molecule type" value="Genomic_DNA"/>
</dbReference>
<reference evidence="11" key="1">
    <citation type="journal article" date="2021" name="Cell">
        <title>Tracing the genetic footprints of vertebrate landing in non-teleost ray-finned fishes.</title>
        <authorList>
            <person name="Bi X."/>
            <person name="Wang K."/>
            <person name="Yang L."/>
            <person name="Pan H."/>
            <person name="Jiang H."/>
            <person name="Wei Q."/>
            <person name="Fang M."/>
            <person name="Yu H."/>
            <person name="Zhu C."/>
            <person name="Cai Y."/>
            <person name="He Y."/>
            <person name="Gan X."/>
            <person name="Zeng H."/>
            <person name="Yu D."/>
            <person name="Zhu Y."/>
            <person name="Jiang H."/>
            <person name="Qiu Q."/>
            <person name="Yang H."/>
            <person name="Zhang Y.E."/>
            <person name="Wang W."/>
            <person name="Zhu M."/>
            <person name="He S."/>
            <person name="Zhang G."/>
        </authorList>
    </citation>
    <scope>NUCLEOTIDE SEQUENCE</scope>
    <source>
        <strain evidence="11">Bchr_001</strain>
    </source>
</reference>
<comment type="catalytic activity">
    <reaction evidence="8">
        <text>L-threonyl-[protein] + ATP = O-phospho-L-threonyl-[protein] + ADP + H(+)</text>
        <dbReference type="Rhea" id="RHEA:46608"/>
        <dbReference type="Rhea" id="RHEA-COMP:11060"/>
        <dbReference type="Rhea" id="RHEA-COMP:11605"/>
        <dbReference type="ChEBI" id="CHEBI:15378"/>
        <dbReference type="ChEBI" id="CHEBI:30013"/>
        <dbReference type="ChEBI" id="CHEBI:30616"/>
        <dbReference type="ChEBI" id="CHEBI:61977"/>
        <dbReference type="ChEBI" id="CHEBI:456216"/>
        <dbReference type="EC" id="2.7.11.1"/>
    </reaction>
</comment>
<dbReference type="SMART" id="SM00220">
    <property type="entry name" value="S_TKc"/>
    <property type="match status" value="1"/>
</dbReference>
<feature type="domain" description="Protein kinase" evidence="10">
    <location>
        <begin position="61"/>
        <end position="313"/>
    </location>
</feature>
<dbReference type="Gene3D" id="3.30.200.20">
    <property type="entry name" value="Phosphorylase Kinase, domain 1"/>
    <property type="match status" value="1"/>
</dbReference>
<comment type="catalytic activity">
    <reaction evidence="9">
        <text>L-seryl-[protein] + ATP = O-phospho-L-seryl-[protein] + ADP + H(+)</text>
        <dbReference type="Rhea" id="RHEA:17989"/>
        <dbReference type="Rhea" id="RHEA-COMP:9863"/>
        <dbReference type="Rhea" id="RHEA-COMP:11604"/>
        <dbReference type="ChEBI" id="CHEBI:15378"/>
        <dbReference type="ChEBI" id="CHEBI:29999"/>
        <dbReference type="ChEBI" id="CHEBI:30616"/>
        <dbReference type="ChEBI" id="CHEBI:83421"/>
        <dbReference type="ChEBI" id="CHEBI:456216"/>
        <dbReference type="EC" id="2.7.11.1"/>
    </reaction>
</comment>
<keyword evidence="3" id="KW-0723">Serine/threonine-protein kinase</keyword>
<evidence type="ECO:0000313" key="12">
    <source>
        <dbReference type="Proteomes" id="UP001166052"/>
    </source>
</evidence>
<evidence type="ECO:0000256" key="3">
    <source>
        <dbReference type="ARBA" id="ARBA00022527"/>
    </source>
</evidence>
<dbReference type="Pfam" id="PF00069">
    <property type="entry name" value="Pkinase"/>
    <property type="match status" value="1"/>
</dbReference>
<comment type="similarity">
    <text evidence="1">Belongs to the protein kinase superfamily. CAMK Ser/Thr protein kinase family. PIM subfamily.</text>
</comment>
<sequence>MSNFKLLEHEHGGELAKNIDFDEIISDFANVKVRSETSISTGDEEQVKRRKKGFVYVDEKYQIGEQLANGGLGTIFEGIRKSDKQRVALKVVEKNGETMILPDEPDPIPLEVGLMKLVSRNPACPHVIQLLDWCETDTHVVLVLERPELCQNLHTFIKQRGRIGEPLARHFCYQLVKALQHCESREVFHRDVKPSNILVLLTTNDIKLIDFGCGDLHEETAYEEFCGTKAYAPPECLKNHGYYSTPTTVWTLGLTLAFIVSGHLPFEPGKNECIFIPSHVSQGKTQGKDTIWRKAKRQKESEKICARIGMKSS</sequence>
<dbReference type="Proteomes" id="UP001166052">
    <property type="component" value="Unassembled WGS sequence"/>
</dbReference>
<keyword evidence="4" id="KW-0808">Transferase</keyword>
<dbReference type="EC" id="2.7.11.1" evidence="2"/>
<protein>
    <recommendedName>
        <fullName evidence="2">non-specific serine/threonine protein kinase</fullName>
        <ecNumber evidence="2">2.7.11.1</ecNumber>
    </recommendedName>
</protein>
<comment type="caution">
    <text evidence="11">The sequence shown here is derived from an EMBL/GenBank/DDBJ whole genome shotgun (WGS) entry which is preliminary data.</text>
</comment>
<evidence type="ECO:0000256" key="8">
    <source>
        <dbReference type="ARBA" id="ARBA00047899"/>
    </source>
</evidence>
<dbReference type="InterPro" id="IPR051138">
    <property type="entry name" value="PIM_Ser/Thr_kinase"/>
</dbReference>
<dbReference type="PROSITE" id="PS00108">
    <property type="entry name" value="PROTEIN_KINASE_ST"/>
    <property type="match status" value="1"/>
</dbReference>
<evidence type="ECO:0000256" key="2">
    <source>
        <dbReference type="ARBA" id="ARBA00012513"/>
    </source>
</evidence>
<feature type="non-terminal residue" evidence="11">
    <location>
        <position position="1"/>
    </location>
</feature>
<keyword evidence="5" id="KW-0547">Nucleotide-binding</keyword>
<dbReference type="Gene3D" id="1.10.510.10">
    <property type="entry name" value="Transferase(Phosphotransferase) domain 1"/>
    <property type="match status" value="1"/>
</dbReference>
<keyword evidence="7" id="KW-0067">ATP-binding</keyword>